<proteinExistence type="predicted"/>
<reference evidence="1 2" key="1">
    <citation type="submission" date="2019-05" db="EMBL/GenBank/DDBJ databases">
        <title>Another draft genome of Portunus trituberculatus and its Hox gene families provides insights of decapod evolution.</title>
        <authorList>
            <person name="Jeong J.-H."/>
            <person name="Song I."/>
            <person name="Kim S."/>
            <person name="Choi T."/>
            <person name="Kim D."/>
            <person name="Ryu S."/>
            <person name="Kim W."/>
        </authorList>
    </citation>
    <scope>NUCLEOTIDE SEQUENCE [LARGE SCALE GENOMIC DNA]</scope>
    <source>
        <tissue evidence="1">Muscle</tissue>
    </source>
</reference>
<dbReference type="Proteomes" id="UP000324222">
    <property type="component" value="Unassembled WGS sequence"/>
</dbReference>
<accession>A0A5B7GE35</accession>
<dbReference type="AlphaFoldDB" id="A0A5B7GE35"/>
<comment type="caution">
    <text evidence="1">The sequence shown here is derived from an EMBL/GenBank/DDBJ whole genome shotgun (WGS) entry which is preliminary data.</text>
</comment>
<evidence type="ECO:0000313" key="1">
    <source>
        <dbReference type="EMBL" id="MPC55553.1"/>
    </source>
</evidence>
<sequence length="97" mass="10524">MGGGVIRRGRVTLPALWRHSRRSRLASLNAGSLPMPSNSQQEASTCRSHDFCGPAAAAASHDLNYSPFTLLITTPTRIISGSYIRGEEGRLMRGRTL</sequence>
<evidence type="ECO:0000313" key="2">
    <source>
        <dbReference type="Proteomes" id="UP000324222"/>
    </source>
</evidence>
<protein>
    <submittedName>
        <fullName evidence="1">Uncharacterized protein</fullName>
    </submittedName>
</protein>
<keyword evidence="2" id="KW-1185">Reference proteome</keyword>
<gene>
    <name evidence="1" type="ORF">E2C01_049494</name>
</gene>
<dbReference type="EMBL" id="VSRR010013275">
    <property type="protein sequence ID" value="MPC55553.1"/>
    <property type="molecule type" value="Genomic_DNA"/>
</dbReference>
<organism evidence="1 2">
    <name type="scientific">Portunus trituberculatus</name>
    <name type="common">Swimming crab</name>
    <name type="synonym">Neptunus trituberculatus</name>
    <dbReference type="NCBI Taxonomy" id="210409"/>
    <lineage>
        <taxon>Eukaryota</taxon>
        <taxon>Metazoa</taxon>
        <taxon>Ecdysozoa</taxon>
        <taxon>Arthropoda</taxon>
        <taxon>Crustacea</taxon>
        <taxon>Multicrustacea</taxon>
        <taxon>Malacostraca</taxon>
        <taxon>Eumalacostraca</taxon>
        <taxon>Eucarida</taxon>
        <taxon>Decapoda</taxon>
        <taxon>Pleocyemata</taxon>
        <taxon>Brachyura</taxon>
        <taxon>Eubrachyura</taxon>
        <taxon>Portunoidea</taxon>
        <taxon>Portunidae</taxon>
        <taxon>Portuninae</taxon>
        <taxon>Portunus</taxon>
    </lineage>
</organism>
<name>A0A5B7GE35_PORTR</name>